<comment type="similarity">
    <text evidence="2 7">Belongs to the universal ribosomal protein uS14 family.</text>
</comment>
<evidence type="ECO:0000256" key="2">
    <source>
        <dbReference type="ARBA" id="ARBA00009083"/>
    </source>
</evidence>
<dbReference type="Pfam" id="PF00253">
    <property type="entry name" value="Ribosomal_S14"/>
    <property type="match status" value="1"/>
</dbReference>
<dbReference type="GO" id="GO:0003735">
    <property type="term" value="F:structural constituent of ribosome"/>
    <property type="evidence" value="ECO:0007669"/>
    <property type="project" value="InterPro"/>
</dbReference>
<gene>
    <name evidence="7" type="primary">rpsN</name>
    <name evidence="8" type="ORF">SAMN05444417_1060</name>
</gene>
<dbReference type="InterPro" id="IPR001209">
    <property type="entry name" value="Ribosomal_uS14"/>
</dbReference>
<sequence length="101" mass="11763">MAKKSMIERQKKREHLVAQYAEKRAALKAIIEDKEKPVEERFKASLKLAELPRNSSPTRLNNRCQLTGRPRAYYRKLKLSRIMLRDLGQNGEIPGLVKSSW</sequence>
<dbReference type="GO" id="GO:0019843">
    <property type="term" value="F:rRNA binding"/>
    <property type="evidence" value="ECO:0007669"/>
    <property type="project" value="UniProtKB-UniRule"/>
</dbReference>
<dbReference type="Proteomes" id="UP000184292">
    <property type="component" value="Unassembled WGS sequence"/>
</dbReference>
<dbReference type="GO" id="GO:0006412">
    <property type="term" value="P:translation"/>
    <property type="evidence" value="ECO:0007669"/>
    <property type="project" value="UniProtKB-UniRule"/>
</dbReference>
<dbReference type="FunFam" id="1.10.287.1480:FF:000001">
    <property type="entry name" value="30S ribosomal protein S14"/>
    <property type="match status" value="1"/>
</dbReference>
<dbReference type="RefSeq" id="WP_073326775.1">
    <property type="nucleotide sequence ID" value="NZ_FQYO01000002.1"/>
</dbReference>
<evidence type="ECO:0000256" key="4">
    <source>
        <dbReference type="ARBA" id="ARBA00023274"/>
    </source>
</evidence>
<dbReference type="HAMAP" id="MF_00537">
    <property type="entry name" value="Ribosomal_uS14_1"/>
    <property type="match status" value="1"/>
</dbReference>
<dbReference type="GO" id="GO:0015935">
    <property type="term" value="C:small ribosomal subunit"/>
    <property type="evidence" value="ECO:0007669"/>
    <property type="project" value="TreeGrafter"/>
</dbReference>
<evidence type="ECO:0000256" key="5">
    <source>
        <dbReference type="ARBA" id="ARBA00035167"/>
    </source>
</evidence>
<accession>A0A1M6C836</accession>
<protein>
    <recommendedName>
        <fullName evidence="5 7">Small ribosomal subunit protein uS14</fullName>
    </recommendedName>
</protein>
<dbReference type="OrthoDB" id="9810484at2"/>
<reference evidence="8 9" key="1">
    <citation type="submission" date="2016-11" db="EMBL/GenBank/DDBJ databases">
        <authorList>
            <person name="Jaros S."/>
            <person name="Januszkiewicz K."/>
            <person name="Wedrychowicz H."/>
        </authorList>
    </citation>
    <scope>NUCLEOTIDE SEQUENCE [LARGE SCALE GENOMIC DNA]</scope>
    <source>
        <strain evidence="8 9">DSM 100565</strain>
    </source>
</reference>
<dbReference type="STRING" id="1447782.SAMN05444417_1060"/>
<organism evidence="8 9">
    <name type="scientific">Wenxinia saemankumensis</name>
    <dbReference type="NCBI Taxonomy" id="1447782"/>
    <lineage>
        <taxon>Bacteria</taxon>
        <taxon>Pseudomonadati</taxon>
        <taxon>Pseudomonadota</taxon>
        <taxon>Alphaproteobacteria</taxon>
        <taxon>Rhodobacterales</taxon>
        <taxon>Roseobacteraceae</taxon>
        <taxon>Wenxinia</taxon>
    </lineage>
</organism>
<name>A0A1M6C836_9RHOB</name>
<evidence type="ECO:0000313" key="9">
    <source>
        <dbReference type="Proteomes" id="UP000184292"/>
    </source>
</evidence>
<evidence type="ECO:0000313" key="8">
    <source>
        <dbReference type="EMBL" id="SHI57187.1"/>
    </source>
</evidence>
<keyword evidence="7" id="KW-0699">rRNA-binding</keyword>
<dbReference type="GO" id="GO:0005737">
    <property type="term" value="C:cytoplasm"/>
    <property type="evidence" value="ECO:0007669"/>
    <property type="project" value="UniProtKB-ARBA"/>
</dbReference>
<dbReference type="InterPro" id="IPR018271">
    <property type="entry name" value="Ribosomal_uS14_CS"/>
</dbReference>
<dbReference type="EMBL" id="FQYO01000002">
    <property type="protein sequence ID" value="SHI57187.1"/>
    <property type="molecule type" value="Genomic_DNA"/>
</dbReference>
<dbReference type="NCBIfam" id="NF006477">
    <property type="entry name" value="PRK08881.1"/>
    <property type="match status" value="1"/>
</dbReference>
<evidence type="ECO:0000256" key="7">
    <source>
        <dbReference type="HAMAP-Rule" id="MF_00537"/>
    </source>
</evidence>
<keyword evidence="7" id="KW-0694">RNA-binding</keyword>
<proteinExistence type="inferred from homology"/>
<keyword evidence="4 7" id="KW-0687">Ribonucleoprotein</keyword>
<evidence type="ECO:0000256" key="1">
    <source>
        <dbReference type="ARBA" id="ARBA00003686"/>
    </source>
</evidence>
<comment type="function">
    <text evidence="1 7">Binds 16S rRNA, required for the assembly of 30S particles and may also be responsible for determining the conformation of the 16S rRNA at the A site.</text>
</comment>
<dbReference type="AlphaFoldDB" id="A0A1M6C836"/>
<keyword evidence="9" id="KW-1185">Reference proteome</keyword>
<dbReference type="PROSITE" id="PS00527">
    <property type="entry name" value="RIBOSOMAL_S14"/>
    <property type="match status" value="1"/>
</dbReference>
<dbReference type="PANTHER" id="PTHR19836:SF19">
    <property type="entry name" value="SMALL RIBOSOMAL SUBUNIT PROTEIN US14M"/>
    <property type="match status" value="1"/>
</dbReference>
<evidence type="ECO:0000256" key="3">
    <source>
        <dbReference type="ARBA" id="ARBA00022980"/>
    </source>
</evidence>
<dbReference type="Gene3D" id="1.10.287.1480">
    <property type="match status" value="1"/>
</dbReference>
<keyword evidence="3 7" id="KW-0689">Ribosomal protein</keyword>
<dbReference type="PANTHER" id="PTHR19836">
    <property type="entry name" value="30S RIBOSOMAL PROTEIN S14"/>
    <property type="match status" value="1"/>
</dbReference>
<evidence type="ECO:0000256" key="6">
    <source>
        <dbReference type="ARBA" id="ARBA00047110"/>
    </source>
</evidence>
<comment type="subunit">
    <text evidence="6 7">Part of the 30S ribosomal subunit. Contacts proteins S3 and S10.</text>
</comment>
<dbReference type="SUPFAM" id="SSF57716">
    <property type="entry name" value="Glucocorticoid receptor-like (DNA-binding domain)"/>
    <property type="match status" value="1"/>
</dbReference>
<dbReference type="InterPro" id="IPR023036">
    <property type="entry name" value="Ribosomal_uS14_bac/plastid"/>
</dbReference>